<dbReference type="Pfam" id="PF08698">
    <property type="entry name" value="Fcf2"/>
    <property type="match status" value="1"/>
</dbReference>
<gene>
    <name evidence="5" type="ORF">QR680_000759</name>
</gene>
<feature type="region of interest" description="Disordered" evidence="3">
    <location>
        <begin position="256"/>
        <end position="276"/>
    </location>
</feature>
<dbReference type="GO" id="GO:0005730">
    <property type="term" value="C:nucleolus"/>
    <property type="evidence" value="ECO:0007669"/>
    <property type="project" value="UniProtKB-SubCell"/>
</dbReference>
<reference evidence="5" key="1">
    <citation type="submission" date="2023-06" db="EMBL/GenBank/DDBJ databases">
        <title>Genomic analysis of the entomopathogenic nematode Steinernema hermaphroditum.</title>
        <authorList>
            <person name="Schwarz E.M."/>
            <person name="Heppert J.K."/>
            <person name="Baniya A."/>
            <person name="Schwartz H.T."/>
            <person name="Tan C.-H."/>
            <person name="Antoshechkin I."/>
            <person name="Sternberg P.W."/>
            <person name="Goodrich-Blair H."/>
            <person name="Dillman A.R."/>
        </authorList>
    </citation>
    <scope>NUCLEOTIDE SEQUENCE</scope>
    <source>
        <strain evidence="5">PS9179</strain>
        <tissue evidence="5">Whole animal</tissue>
    </source>
</reference>
<dbReference type="EMBL" id="JAUCMV010000005">
    <property type="protein sequence ID" value="KAK0394475.1"/>
    <property type="molecule type" value="Genomic_DNA"/>
</dbReference>
<comment type="caution">
    <text evidence="5">The sequence shown here is derived from an EMBL/GenBank/DDBJ whole genome shotgun (WGS) entry which is preliminary data.</text>
</comment>
<dbReference type="InterPro" id="IPR039883">
    <property type="entry name" value="Fcf2/DNTTIP2"/>
</dbReference>
<dbReference type="GO" id="GO:0003723">
    <property type="term" value="F:RNA binding"/>
    <property type="evidence" value="ECO:0007669"/>
    <property type="project" value="TreeGrafter"/>
</dbReference>
<keyword evidence="6" id="KW-1185">Reference proteome</keyword>
<evidence type="ECO:0000313" key="6">
    <source>
        <dbReference type="Proteomes" id="UP001175271"/>
    </source>
</evidence>
<protein>
    <recommendedName>
        <fullName evidence="4">Fcf2 pre-rRNA processing C-terminal domain-containing protein</fullName>
    </recommendedName>
</protein>
<evidence type="ECO:0000256" key="2">
    <source>
        <dbReference type="ARBA" id="ARBA00023242"/>
    </source>
</evidence>
<evidence type="ECO:0000313" key="5">
    <source>
        <dbReference type="EMBL" id="KAK0394475.1"/>
    </source>
</evidence>
<dbReference type="PANTHER" id="PTHR21686:SF12">
    <property type="entry name" value="DEOXYNUCLEOTIDYLTRANSFERASE TERMINAL-INTERACTING PROTEIN 2"/>
    <property type="match status" value="1"/>
</dbReference>
<organism evidence="5 6">
    <name type="scientific">Steinernema hermaphroditum</name>
    <dbReference type="NCBI Taxonomy" id="289476"/>
    <lineage>
        <taxon>Eukaryota</taxon>
        <taxon>Metazoa</taxon>
        <taxon>Ecdysozoa</taxon>
        <taxon>Nematoda</taxon>
        <taxon>Chromadorea</taxon>
        <taxon>Rhabditida</taxon>
        <taxon>Tylenchina</taxon>
        <taxon>Panagrolaimomorpha</taxon>
        <taxon>Strongyloidoidea</taxon>
        <taxon>Steinernematidae</taxon>
        <taxon>Steinernema</taxon>
    </lineage>
</organism>
<dbReference type="Proteomes" id="UP001175271">
    <property type="component" value="Unassembled WGS sequence"/>
</dbReference>
<comment type="subcellular location">
    <subcellularLocation>
        <location evidence="1">Nucleus</location>
        <location evidence="1">Nucleolus</location>
    </subcellularLocation>
</comment>
<proteinExistence type="predicted"/>
<dbReference type="GO" id="GO:0006396">
    <property type="term" value="P:RNA processing"/>
    <property type="evidence" value="ECO:0007669"/>
    <property type="project" value="TreeGrafter"/>
</dbReference>
<sequence length="276" mass="31978">MFHTHYGFKATAETLTVVLKVDLYGIPRSIMSIAQCCESPVHSDSEEEFASTYKETAFRCYNGTHKPAIVDLGDYLSYDTGTTEEDAVENEEEPEKTVDAMDTTDKVDPDVARALKKSVLHNGFEKGLGEGYDVKSRNRLKRERREERAKTTGTNWFDMQATEMTDEKKNDIEILQMRAQLDPLSRYRKAYRDVMPKFFQVGRVVEHKADFYSGRLSKKERKRTIAEELLADQEFQTKSRKRYDKVKAHEAVIKRQISKKLQARSKPRSSRKKKDL</sequence>
<evidence type="ECO:0000256" key="3">
    <source>
        <dbReference type="SAM" id="MobiDB-lite"/>
    </source>
</evidence>
<evidence type="ECO:0000259" key="4">
    <source>
        <dbReference type="Pfam" id="PF08698"/>
    </source>
</evidence>
<feature type="domain" description="Fcf2 pre-rRNA processing C-terminal" evidence="4">
    <location>
        <begin position="149"/>
        <end position="241"/>
    </location>
</feature>
<dbReference type="PANTHER" id="PTHR21686">
    <property type="entry name" value="DEOXYNUCLEOTIDYLTRANSFERASE TERMINAL-INTERACTING PROTEIN 2"/>
    <property type="match status" value="1"/>
</dbReference>
<keyword evidence="2" id="KW-0539">Nucleus</keyword>
<name>A0AA39LER6_9BILA</name>
<evidence type="ECO:0000256" key="1">
    <source>
        <dbReference type="ARBA" id="ARBA00004604"/>
    </source>
</evidence>
<accession>A0AA39LER6</accession>
<dbReference type="AlphaFoldDB" id="A0AA39LER6"/>
<dbReference type="InterPro" id="IPR014810">
    <property type="entry name" value="Fcf2_C"/>
</dbReference>